<gene>
    <name evidence="3" type="ORF">WCN91_06755</name>
</gene>
<dbReference type="PANTHER" id="PTHR47505">
    <property type="entry name" value="DNA UTILIZATION PROTEIN YHGH"/>
    <property type="match status" value="1"/>
</dbReference>
<accession>A0ABU9MVV4</accession>
<dbReference type="Pfam" id="PF00156">
    <property type="entry name" value="Pribosyltran"/>
    <property type="match status" value="1"/>
</dbReference>
<dbReference type="GO" id="GO:0016757">
    <property type="term" value="F:glycosyltransferase activity"/>
    <property type="evidence" value="ECO:0007669"/>
    <property type="project" value="UniProtKB-KW"/>
</dbReference>
<dbReference type="InterPro" id="IPR029057">
    <property type="entry name" value="PRTase-like"/>
</dbReference>
<evidence type="ECO:0000256" key="1">
    <source>
        <dbReference type="ARBA" id="ARBA00008007"/>
    </source>
</evidence>
<protein>
    <submittedName>
        <fullName evidence="3">Phosphoribosyltransferase family protein</fullName>
    </submittedName>
</protein>
<name>A0ABU9MVV4_9GAMM</name>
<evidence type="ECO:0000313" key="3">
    <source>
        <dbReference type="EMBL" id="MEM0515128.1"/>
    </source>
</evidence>
<sequence>MDAFTKACAWLFPQYCQLCAQPLSGGQQVCAHCIKAFNGINTDLEEDLLLRADIQRQFPLRYIDSLQALDWYRPPLSTWLKQYKYQQRMYRQVAISSLLSHYFAQLATQPSWHWPHLVAPIPLAPSRLVWRGFNQVVRLWQDALPPQLFVTNLLERHHSTRAQARLGARQRRKNLAQAFNLKADVHNLDIALVDDVLTTGATLDSAAKLLKAAGARSVSAWVVCLTAKT</sequence>
<dbReference type="PANTHER" id="PTHR47505:SF1">
    <property type="entry name" value="DNA UTILIZATION PROTEIN YHGH"/>
    <property type="match status" value="1"/>
</dbReference>
<dbReference type="Gene3D" id="3.40.50.2020">
    <property type="match status" value="1"/>
</dbReference>
<keyword evidence="4" id="KW-1185">Reference proteome</keyword>
<comment type="similarity">
    <text evidence="1">Belongs to the ComF/GntX family.</text>
</comment>
<dbReference type="Proteomes" id="UP001447008">
    <property type="component" value="Unassembled WGS sequence"/>
</dbReference>
<reference evidence="3 4" key="1">
    <citation type="submission" date="2024-03" db="EMBL/GenBank/DDBJ databases">
        <title>Pseudoalteromonas qingdaonensis sp. nov., isolated from the intestines of marine benthic organisms.</title>
        <authorList>
            <person name="Lin X."/>
            <person name="Fang S."/>
            <person name="Hu X."/>
        </authorList>
    </citation>
    <scope>NUCLEOTIDE SEQUENCE [LARGE SCALE GENOMIC DNA]</scope>
    <source>
        <strain evidence="3 4">YIC-827</strain>
    </source>
</reference>
<organism evidence="3 4">
    <name type="scientific">Pseudoalteromonas qingdaonensis</name>
    <dbReference type="NCBI Taxonomy" id="3131913"/>
    <lineage>
        <taxon>Bacteria</taxon>
        <taxon>Pseudomonadati</taxon>
        <taxon>Pseudomonadota</taxon>
        <taxon>Gammaproteobacteria</taxon>
        <taxon>Alteromonadales</taxon>
        <taxon>Pseudoalteromonadaceae</taxon>
        <taxon>Pseudoalteromonas</taxon>
    </lineage>
</organism>
<proteinExistence type="inferred from homology"/>
<evidence type="ECO:0000313" key="4">
    <source>
        <dbReference type="Proteomes" id="UP001447008"/>
    </source>
</evidence>
<comment type="caution">
    <text evidence="3">The sequence shown here is derived from an EMBL/GenBank/DDBJ whole genome shotgun (WGS) entry which is preliminary data.</text>
</comment>
<keyword evidence="3" id="KW-0808">Transferase</keyword>
<feature type="domain" description="Phosphoribosyltransferase" evidence="2">
    <location>
        <begin position="172"/>
        <end position="224"/>
    </location>
</feature>
<keyword evidence="3" id="KW-0328">Glycosyltransferase</keyword>
<dbReference type="InterPro" id="IPR000836">
    <property type="entry name" value="PRTase_dom"/>
</dbReference>
<evidence type="ECO:0000259" key="2">
    <source>
        <dbReference type="Pfam" id="PF00156"/>
    </source>
</evidence>
<dbReference type="SUPFAM" id="SSF53271">
    <property type="entry name" value="PRTase-like"/>
    <property type="match status" value="1"/>
</dbReference>
<dbReference type="EMBL" id="JBCGCU010000005">
    <property type="protein sequence ID" value="MEM0515128.1"/>
    <property type="molecule type" value="Genomic_DNA"/>
</dbReference>
<dbReference type="CDD" id="cd06223">
    <property type="entry name" value="PRTases_typeI"/>
    <property type="match status" value="1"/>
</dbReference>
<dbReference type="RefSeq" id="WP_342677513.1">
    <property type="nucleotide sequence ID" value="NZ_JBCGCU010000005.1"/>
</dbReference>
<dbReference type="InterPro" id="IPR051910">
    <property type="entry name" value="ComF/GntX_DNA_util-trans"/>
</dbReference>